<reference evidence="5" key="1">
    <citation type="submission" date="2025-08" db="UniProtKB">
        <authorList>
            <consortium name="RefSeq"/>
        </authorList>
    </citation>
    <scope>IDENTIFICATION</scope>
</reference>
<dbReference type="Proteomes" id="UP000322000">
    <property type="component" value="Chromosome 7"/>
</dbReference>
<name>A0A7E5VSC4_TRINI</name>
<feature type="signal peptide" evidence="3">
    <location>
        <begin position="1"/>
        <end position="19"/>
    </location>
</feature>
<keyword evidence="2" id="KW-0325">Glycoprotein</keyword>
<protein>
    <submittedName>
        <fullName evidence="5">GILT-like protein 1</fullName>
    </submittedName>
</protein>
<dbReference type="GeneID" id="113496131"/>
<feature type="chain" id="PRO_5028900592" evidence="3">
    <location>
        <begin position="20"/>
        <end position="213"/>
    </location>
</feature>
<evidence type="ECO:0000313" key="4">
    <source>
        <dbReference type="Proteomes" id="UP000322000"/>
    </source>
</evidence>
<keyword evidence="4" id="KW-1185">Reference proteome</keyword>
<dbReference type="OrthoDB" id="958254at2759"/>
<dbReference type="RefSeq" id="XP_026731056.1">
    <property type="nucleotide sequence ID" value="XM_026875255.1"/>
</dbReference>
<dbReference type="Pfam" id="PF03227">
    <property type="entry name" value="GILT"/>
    <property type="match status" value="1"/>
</dbReference>
<dbReference type="InterPro" id="IPR004911">
    <property type="entry name" value="Interferon-induced_GILT"/>
</dbReference>
<dbReference type="AlphaFoldDB" id="A0A7E5VSC4"/>
<organism evidence="4 5">
    <name type="scientific">Trichoplusia ni</name>
    <name type="common">Cabbage looper</name>
    <dbReference type="NCBI Taxonomy" id="7111"/>
    <lineage>
        <taxon>Eukaryota</taxon>
        <taxon>Metazoa</taxon>
        <taxon>Ecdysozoa</taxon>
        <taxon>Arthropoda</taxon>
        <taxon>Hexapoda</taxon>
        <taxon>Insecta</taxon>
        <taxon>Pterygota</taxon>
        <taxon>Neoptera</taxon>
        <taxon>Endopterygota</taxon>
        <taxon>Lepidoptera</taxon>
        <taxon>Glossata</taxon>
        <taxon>Ditrysia</taxon>
        <taxon>Noctuoidea</taxon>
        <taxon>Noctuidae</taxon>
        <taxon>Plusiinae</taxon>
        <taxon>Trichoplusia</taxon>
    </lineage>
</organism>
<evidence type="ECO:0000256" key="3">
    <source>
        <dbReference type="SAM" id="SignalP"/>
    </source>
</evidence>
<evidence type="ECO:0000256" key="2">
    <source>
        <dbReference type="ARBA" id="ARBA00023180"/>
    </source>
</evidence>
<sequence>MLQFKLLLVFVLALKFSSSSQEKVFLTVYYESQCPDSIRFIDKQLVPTINLLHEYITLKLVPFGKAKSIRNGYGGFKCQHGPTECTGNIVQSCALDIMQKRNDLEKVSYVQCEMQTQAGTRWDMKCVRRAGLSPSEVQQCAESTEGINLQLDHEYQTKLIRPTFIPTITIGQVFNRNVQNSALHDLTGTICSVIRHAPPCAQHYNSLALDYVY</sequence>
<evidence type="ECO:0000313" key="5">
    <source>
        <dbReference type="RefSeq" id="XP_026731056.1"/>
    </source>
</evidence>
<comment type="similarity">
    <text evidence="1">Belongs to the GILT family.</text>
</comment>
<gene>
    <name evidence="5" type="primary">LOC113496131</name>
</gene>
<dbReference type="KEGG" id="tnl:113496131"/>
<proteinExistence type="inferred from homology"/>
<accession>A0A7E5VSC4</accession>
<dbReference type="PANTHER" id="PTHR13234">
    <property type="entry name" value="GAMMA-INTERFERON INDUCIBLE LYSOSOMAL THIOL REDUCTASE GILT"/>
    <property type="match status" value="1"/>
</dbReference>
<dbReference type="GO" id="GO:0016671">
    <property type="term" value="F:oxidoreductase activity, acting on a sulfur group of donors, disulfide as acceptor"/>
    <property type="evidence" value="ECO:0007669"/>
    <property type="project" value="InterPro"/>
</dbReference>
<evidence type="ECO:0000256" key="1">
    <source>
        <dbReference type="ARBA" id="ARBA00005679"/>
    </source>
</evidence>
<keyword evidence="3" id="KW-0732">Signal</keyword>
<dbReference type="PANTHER" id="PTHR13234:SF68">
    <property type="entry name" value="GH19763P"/>
    <property type="match status" value="1"/>
</dbReference>
<dbReference type="InParanoid" id="A0A7E5VSC4"/>